<evidence type="ECO:0000256" key="1">
    <source>
        <dbReference type="ARBA" id="ARBA00009437"/>
    </source>
</evidence>
<dbReference type="SUPFAM" id="SSF53850">
    <property type="entry name" value="Periplasmic binding protein-like II"/>
    <property type="match status" value="1"/>
</dbReference>
<keyword evidence="7" id="KW-1185">Reference proteome</keyword>
<dbReference type="GO" id="GO:0043565">
    <property type="term" value="F:sequence-specific DNA binding"/>
    <property type="evidence" value="ECO:0007669"/>
    <property type="project" value="TreeGrafter"/>
</dbReference>
<gene>
    <name evidence="6" type="ORF">HHL15_10265</name>
</gene>
<dbReference type="InterPro" id="IPR005119">
    <property type="entry name" value="LysR_subst-bd"/>
</dbReference>
<dbReference type="FunFam" id="1.10.10.10:FF:000001">
    <property type="entry name" value="LysR family transcriptional regulator"/>
    <property type="match status" value="1"/>
</dbReference>
<dbReference type="PANTHER" id="PTHR30537">
    <property type="entry name" value="HTH-TYPE TRANSCRIPTIONAL REGULATOR"/>
    <property type="match status" value="1"/>
</dbReference>
<dbReference type="Gene3D" id="3.40.190.290">
    <property type="match status" value="1"/>
</dbReference>
<dbReference type="GO" id="GO:0006351">
    <property type="term" value="P:DNA-templated transcription"/>
    <property type="evidence" value="ECO:0007669"/>
    <property type="project" value="TreeGrafter"/>
</dbReference>
<comment type="similarity">
    <text evidence="1">Belongs to the LysR transcriptional regulatory family.</text>
</comment>
<dbReference type="InterPro" id="IPR036390">
    <property type="entry name" value="WH_DNA-bd_sf"/>
</dbReference>
<evidence type="ECO:0000256" key="4">
    <source>
        <dbReference type="ARBA" id="ARBA00023163"/>
    </source>
</evidence>
<evidence type="ECO:0000256" key="3">
    <source>
        <dbReference type="ARBA" id="ARBA00023125"/>
    </source>
</evidence>
<evidence type="ECO:0000259" key="5">
    <source>
        <dbReference type="PROSITE" id="PS50931"/>
    </source>
</evidence>
<dbReference type="Gene3D" id="1.10.10.10">
    <property type="entry name" value="Winged helix-like DNA-binding domain superfamily/Winged helix DNA-binding domain"/>
    <property type="match status" value="1"/>
</dbReference>
<dbReference type="EMBL" id="JABBGA010000006">
    <property type="protein sequence ID" value="NML26126.1"/>
    <property type="molecule type" value="Genomic_DNA"/>
</dbReference>
<reference evidence="6 7" key="1">
    <citation type="submission" date="2020-04" db="EMBL/GenBank/DDBJ databases">
        <title>Zoogloea sp. G-4-1-14 isolated from soil.</title>
        <authorList>
            <person name="Dahal R.H."/>
        </authorList>
    </citation>
    <scope>NUCLEOTIDE SEQUENCE [LARGE SCALE GENOMIC DNA]</scope>
    <source>
        <strain evidence="6 7">G-4-1-14</strain>
    </source>
</reference>
<dbReference type="SUPFAM" id="SSF46785">
    <property type="entry name" value="Winged helix' DNA-binding domain"/>
    <property type="match status" value="1"/>
</dbReference>
<accession>A0A848G5A5</accession>
<keyword evidence="3" id="KW-0238">DNA-binding</keyword>
<comment type="caution">
    <text evidence="6">The sequence shown here is derived from an EMBL/GenBank/DDBJ whole genome shotgun (WGS) entry which is preliminary data.</text>
</comment>
<proteinExistence type="inferred from homology"/>
<keyword evidence="4" id="KW-0804">Transcription</keyword>
<dbReference type="AlphaFoldDB" id="A0A848G5A5"/>
<dbReference type="Pfam" id="PF00126">
    <property type="entry name" value="HTH_1"/>
    <property type="match status" value="1"/>
</dbReference>
<dbReference type="InterPro" id="IPR000847">
    <property type="entry name" value="LysR_HTH_N"/>
</dbReference>
<dbReference type="Proteomes" id="UP000580043">
    <property type="component" value="Unassembled WGS sequence"/>
</dbReference>
<protein>
    <submittedName>
        <fullName evidence="6">LysR family transcriptional regulator</fullName>
    </submittedName>
</protein>
<dbReference type="InterPro" id="IPR058163">
    <property type="entry name" value="LysR-type_TF_proteobact-type"/>
</dbReference>
<dbReference type="FunFam" id="3.40.190.290:FF:000001">
    <property type="entry name" value="Transcriptional regulator, LysR family"/>
    <property type="match status" value="1"/>
</dbReference>
<evidence type="ECO:0000256" key="2">
    <source>
        <dbReference type="ARBA" id="ARBA00023015"/>
    </source>
</evidence>
<dbReference type="InterPro" id="IPR036388">
    <property type="entry name" value="WH-like_DNA-bd_sf"/>
</dbReference>
<evidence type="ECO:0000313" key="7">
    <source>
        <dbReference type="Proteomes" id="UP000580043"/>
    </source>
</evidence>
<evidence type="ECO:0000313" key="6">
    <source>
        <dbReference type="EMBL" id="NML26126.1"/>
    </source>
</evidence>
<dbReference type="CDD" id="cd08472">
    <property type="entry name" value="PBP2_CrgA_like_3"/>
    <property type="match status" value="1"/>
</dbReference>
<dbReference type="PROSITE" id="PS50931">
    <property type="entry name" value="HTH_LYSR"/>
    <property type="match status" value="1"/>
</dbReference>
<name>A0A848G5A5_9RHOO</name>
<dbReference type="PANTHER" id="PTHR30537:SF72">
    <property type="entry name" value="LYSR FAMILY TRANSCRIPTIONAL REGULATOR"/>
    <property type="match status" value="1"/>
</dbReference>
<keyword evidence="2" id="KW-0805">Transcription regulation</keyword>
<sequence length="298" mass="33223">MDHLVAMRLFVRIVELKSFSRAAEKLELPRGSATQIIKQLEARLGVKLLLRTTRQVRTTVDGELYYARCAAILTEIDEVEAAFSQAARQPQGRIRINMSSSLCRHILIPALPGFCDRYPDIVLDIGVQDKQIDLISEGVDCVLRIGELRDSALVARPLARLEQLTCASAAYLARYGTPVRLDELAQHRTVDYISASSGRSIPLEFTLEGSIEYRSLPASVAVNNGDAYVAACEADFGIIQLPTYHVRTQLEAGTLVEILPDHRPPPLPLHVLYPQNRHLSQRVRIFVDWLGELFAKGV</sequence>
<organism evidence="6 7">
    <name type="scientific">Zoogloea dura</name>
    <dbReference type="NCBI Taxonomy" id="2728840"/>
    <lineage>
        <taxon>Bacteria</taxon>
        <taxon>Pseudomonadati</taxon>
        <taxon>Pseudomonadota</taxon>
        <taxon>Betaproteobacteria</taxon>
        <taxon>Rhodocyclales</taxon>
        <taxon>Zoogloeaceae</taxon>
        <taxon>Zoogloea</taxon>
    </lineage>
</organism>
<feature type="domain" description="HTH lysR-type" evidence="5">
    <location>
        <begin position="1"/>
        <end position="59"/>
    </location>
</feature>
<dbReference type="GO" id="GO:0003700">
    <property type="term" value="F:DNA-binding transcription factor activity"/>
    <property type="evidence" value="ECO:0007669"/>
    <property type="project" value="InterPro"/>
</dbReference>
<dbReference type="Pfam" id="PF03466">
    <property type="entry name" value="LysR_substrate"/>
    <property type="match status" value="1"/>
</dbReference>